<feature type="compositionally biased region" description="Low complexity" evidence="1">
    <location>
        <begin position="148"/>
        <end position="157"/>
    </location>
</feature>
<evidence type="ECO:0000313" key="3">
    <source>
        <dbReference type="Proteomes" id="UP000799423"/>
    </source>
</evidence>
<evidence type="ECO:0000256" key="1">
    <source>
        <dbReference type="SAM" id="MobiDB-lite"/>
    </source>
</evidence>
<keyword evidence="3" id="KW-1185">Reference proteome</keyword>
<reference evidence="2" key="1">
    <citation type="submission" date="2020-01" db="EMBL/GenBank/DDBJ databases">
        <authorList>
            <consortium name="DOE Joint Genome Institute"/>
            <person name="Haridas S."/>
            <person name="Albert R."/>
            <person name="Binder M."/>
            <person name="Bloem J."/>
            <person name="Labutti K."/>
            <person name="Salamov A."/>
            <person name="Andreopoulos B."/>
            <person name="Baker S.E."/>
            <person name="Barry K."/>
            <person name="Bills G."/>
            <person name="Bluhm B.H."/>
            <person name="Cannon C."/>
            <person name="Castanera R."/>
            <person name="Culley D.E."/>
            <person name="Daum C."/>
            <person name="Ezra D."/>
            <person name="Gonzalez J.B."/>
            <person name="Henrissat B."/>
            <person name="Kuo A."/>
            <person name="Liang C."/>
            <person name="Lipzen A."/>
            <person name="Lutzoni F."/>
            <person name="Magnuson J."/>
            <person name="Mondo S."/>
            <person name="Nolan M."/>
            <person name="Ohm R."/>
            <person name="Pangilinan J."/>
            <person name="Park H.-J."/>
            <person name="Ramirez L."/>
            <person name="Alfaro M."/>
            <person name="Sun H."/>
            <person name="Tritt A."/>
            <person name="Yoshinaga Y."/>
            <person name="Zwiers L.-H."/>
            <person name="Turgeon B.G."/>
            <person name="Goodwin S.B."/>
            <person name="Spatafora J.W."/>
            <person name="Crous P.W."/>
            <person name="Grigoriev I.V."/>
        </authorList>
    </citation>
    <scope>NUCLEOTIDE SEQUENCE</scope>
    <source>
        <strain evidence="2">IPT5</strain>
    </source>
</reference>
<dbReference type="OrthoDB" id="4851849at2759"/>
<proteinExistence type="predicted"/>
<accession>A0A6A7AMD7</accession>
<dbReference type="EMBL" id="MU006413">
    <property type="protein sequence ID" value="KAF2844132.1"/>
    <property type="molecule type" value="Genomic_DNA"/>
</dbReference>
<gene>
    <name evidence="2" type="ORF">T440DRAFT_559783</name>
</gene>
<dbReference type="Proteomes" id="UP000799423">
    <property type="component" value="Unassembled WGS sequence"/>
</dbReference>
<name>A0A6A7AMD7_9PLEO</name>
<evidence type="ECO:0000313" key="2">
    <source>
        <dbReference type="EMBL" id="KAF2844132.1"/>
    </source>
</evidence>
<dbReference type="AlphaFoldDB" id="A0A6A7AMD7"/>
<feature type="region of interest" description="Disordered" evidence="1">
    <location>
        <begin position="148"/>
        <end position="177"/>
    </location>
</feature>
<protein>
    <submittedName>
        <fullName evidence="2">Uncharacterized protein</fullName>
    </submittedName>
</protein>
<dbReference type="InterPro" id="IPR027796">
    <property type="entry name" value="OTT_1508_deam-like"/>
</dbReference>
<sequence>MVQTRRTLSEAKIHAEVQLVYYCELNPSQPPPRIIASSKDACYLCNAFISMHGKMHTSRTHGRLYPGWRLPIVPNLVQLEQRFDEVLAAQIRASVATLVSRGRKTVHSDPNESTLLSLVHSESTMPSAVDDPPDGQNAVVQLPDALSSLPKSASSSSFEQGDSSNAPRDEADDDLISPKIRAVESILTSTRSQRDQSLGIQSYDETLVLGRTIMVRHGRTFHTAGSLELHVELPSVFVSSTGDPQAVEYSLEWMTPENEDLVAAHGASSIIDLEALRQETTVEVDDQGQLLISAKGVVVKINRYAA</sequence>
<organism evidence="2 3">
    <name type="scientific">Plenodomus tracheiphilus IPT5</name>
    <dbReference type="NCBI Taxonomy" id="1408161"/>
    <lineage>
        <taxon>Eukaryota</taxon>
        <taxon>Fungi</taxon>
        <taxon>Dikarya</taxon>
        <taxon>Ascomycota</taxon>
        <taxon>Pezizomycotina</taxon>
        <taxon>Dothideomycetes</taxon>
        <taxon>Pleosporomycetidae</taxon>
        <taxon>Pleosporales</taxon>
        <taxon>Pleosporineae</taxon>
        <taxon>Leptosphaeriaceae</taxon>
        <taxon>Plenodomus</taxon>
    </lineage>
</organism>
<dbReference type="Pfam" id="PF14441">
    <property type="entry name" value="OTT_1508_deam"/>
    <property type="match status" value="1"/>
</dbReference>